<dbReference type="Proteomes" id="UP000232883">
    <property type="component" value="Chromosome"/>
</dbReference>
<comment type="subcellular location">
    <subcellularLocation>
        <location evidence="1">Cell membrane</location>
        <topology evidence="1">Multi-pass membrane protein</topology>
    </subcellularLocation>
</comment>
<sequence length="298" mass="32990">MNQLSSYWIFDWFTGLTLAGFGVLYGILSGWKWQPGAGLYSVGLLLMGLVQLSPLHTLGAHYLISAHMVGHMLLLLVVAPMLVVGLPKQLNTKIVTPLMQVSAFLGKWPWLGWLTGLGVMWFWHIPAVYDATMAHDFATAYGNILSIPLCRIGGTSTVSWMNVVHVLHPLSVVLAGICFVWPVAGPFRQYRIHPLTGVLYLFTACVGCSALGMLITFAPVGLYQTYTGVDYYGLVHLIRQDWGFDPATDQQTAGLLMWVPGCFLYLTGAMYLLFNWLMERDDVISVSKTNLILEGEKA</sequence>
<evidence type="ECO:0000313" key="8">
    <source>
        <dbReference type="Proteomes" id="UP000232883"/>
    </source>
</evidence>
<keyword evidence="5 6" id="KW-0472">Membrane</keyword>
<protein>
    <recommendedName>
        <fullName evidence="9">Cytochrome c oxidase assembly protein</fullName>
    </recommendedName>
</protein>
<dbReference type="GO" id="GO:0005886">
    <property type="term" value="C:plasma membrane"/>
    <property type="evidence" value="ECO:0007669"/>
    <property type="project" value="UniProtKB-SubCell"/>
</dbReference>
<organism evidence="7 8">
    <name type="scientific">Spirosoma pollinicola</name>
    <dbReference type="NCBI Taxonomy" id="2057025"/>
    <lineage>
        <taxon>Bacteria</taxon>
        <taxon>Pseudomonadati</taxon>
        <taxon>Bacteroidota</taxon>
        <taxon>Cytophagia</taxon>
        <taxon>Cytophagales</taxon>
        <taxon>Cytophagaceae</taxon>
        <taxon>Spirosoma</taxon>
    </lineage>
</organism>
<evidence type="ECO:0000256" key="2">
    <source>
        <dbReference type="ARBA" id="ARBA00022475"/>
    </source>
</evidence>
<evidence type="ECO:0000256" key="6">
    <source>
        <dbReference type="SAM" id="Phobius"/>
    </source>
</evidence>
<keyword evidence="2" id="KW-1003">Cell membrane</keyword>
<evidence type="ECO:0000256" key="3">
    <source>
        <dbReference type="ARBA" id="ARBA00022692"/>
    </source>
</evidence>
<dbReference type="InterPro" id="IPR019108">
    <property type="entry name" value="Caa3_assmbl_CtaG-rel"/>
</dbReference>
<proteinExistence type="predicted"/>
<keyword evidence="3 6" id="KW-0812">Transmembrane</keyword>
<dbReference type="OrthoDB" id="259025at2"/>
<evidence type="ECO:0000256" key="4">
    <source>
        <dbReference type="ARBA" id="ARBA00022989"/>
    </source>
</evidence>
<evidence type="ECO:0000313" key="7">
    <source>
        <dbReference type="EMBL" id="AUD05882.1"/>
    </source>
</evidence>
<feature type="transmembrane region" description="Helical" evidence="6">
    <location>
        <begin position="166"/>
        <end position="187"/>
    </location>
</feature>
<feature type="transmembrane region" description="Helical" evidence="6">
    <location>
        <begin position="108"/>
        <end position="125"/>
    </location>
</feature>
<accession>A0A2K8Z7N4</accession>
<name>A0A2K8Z7N4_9BACT</name>
<evidence type="ECO:0008006" key="9">
    <source>
        <dbReference type="Google" id="ProtNLM"/>
    </source>
</evidence>
<feature type="transmembrane region" description="Helical" evidence="6">
    <location>
        <begin position="255"/>
        <end position="278"/>
    </location>
</feature>
<feature type="transmembrane region" description="Helical" evidence="6">
    <location>
        <begin position="37"/>
        <end position="56"/>
    </location>
</feature>
<feature type="transmembrane region" description="Helical" evidence="6">
    <location>
        <begin position="62"/>
        <end position="87"/>
    </location>
</feature>
<dbReference type="AlphaFoldDB" id="A0A2K8Z7N4"/>
<feature type="transmembrane region" description="Helical" evidence="6">
    <location>
        <begin position="6"/>
        <end position="28"/>
    </location>
</feature>
<feature type="transmembrane region" description="Helical" evidence="6">
    <location>
        <begin position="199"/>
        <end position="222"/>
    </location>
</feature>
<reference evidence="7 8" key="1">
    <citation type="submission" date="2017-11" db="EMBL/GenBank/DDBJ databases">
        <title>Taxonomic description and genome sequences of Spirosoma HA7 sp. nov., isolated from pollen microhabitat of Corylus avellana.</title>
        <authorList>
            <person name="Ambika Manirajan B."/>
            <person name="Suarez C."/>
            <person name="Ratering S."/>
            <person name="Geissler-Plaum R."/>
            <person name="Cardinale M."/>
            <person name="Sylvia S."/>
        </authorList>
    </citation>
    <scope>NUCLEOTIDE SEQUENCE [LARGE SCALE GENOMIC DNA]</scope>
    <source>
        <strain evidence="7 8">HA7</strain>
    </source>
</reference>
<evidence type="ECO:0000256" key="1">
    <source>
        <dbReference type="ARBA" id="ARBA00004651"/>
    </source>
</evidence>
<gene>
    <name evidence="7" type="ORF">CWM47_30970</name>
</gene>
<dbReference type="KEGG" id="spir:CWM47_30970"/>
<evidence type="ECO:0000256" key="5">
    <source>
        <dbReference type="ARBA" id="ARBA00023136"/>
    </source>
</evidence>
<dbReference type="Pfam" id="PF09678">
    <property type="entry name" value="Caa3_CtaG"/>
    <property type="match status" value="2"/>
</dbReference>
<dbReference type="EMBL" id="CP025096">
    <property type="protein sequence ID" value="AUD05882.1"/>
    <property type="molecule type" value="Genomic_DNA"/>
</dbReference>
<keyword evidence="8" id="KW-1185">Reference proteome</keyword>
<dbReference type="RefSeq" id="WP_100992433.1">
    <property type="nucleotide sequence ID" value="NZ_CP025096.1"/>
</dbReference>
<keyword evidence="4 6" id="KW-1133">Transmembrane helix</keyword>